<dbReference type="Proteomes" id="UP000001075">
    <property type="component" value="Unassembled WGS sequence"/>
</dbReference>
<dbReference type="InterPro" id="IPR020067">
    <property type="entry name" value="Frizzled_dom"/>
</dbReference>
<feature type="disulfide bond" evidence="3">
    <location>
        <begin position="216"/>
        <end position="240"/>
    </location>
</feature>
<evidence type="ECO:0000256" key="3">
    <source>
        <dbReference type="PROSITE-ProRule" id="PRU00090"/>
    </source>
</evidence>
<dbReference type="GO" id="GO:0035567">
    <property type="term" value="P:non-canonical Wnt signaling pathway"/>
    <property type="evidence" value="ECO:0007669"/>
    <property type="project" value="TreeGrafter"/>
</dbReference>
<organism evidence="6 7">
    <name type="scientific">Cricetulus griseus</name>
    <name type="common">Chinese hamster</name>
    <name type="synonym">Cricetulus barabensis griseus</name>
    <dbReference type="NCBI Taxonomy" id="10029"/>
    <lineage>
        <taxon>Eukaryota</taxon>
        <taxon>Metazoa</taxon>
        <taxon>Chordata</taxon>
        <taxon>Craniata</taxon>
        <taxon>Vertebrata</taxon>
        <taxon>Euteleostomi</taxon>
        <taxon>Mammalia</taxon>
        <taxon>Eutheria</taxon>
        <taxon>Euarchontoglires</taxon>
        <taxon>Glires</taxon>
        <taxon>Rodentia</taxon>
        <taxon>Myomorpha</taxon>
        <taxon>Muroidea</taxon>
        <taxon>Cricetidae</taxon>
        <taxon>Cricetinae</taxon>
        <taxon>Cricetulus</taxon>
    </lineage>
</organism>
<gene>
    <name evidence="6" type="ORF">I79_023594</name>
</gene>
<keyword evidence="4" id="KW-0812">Transmembrane</keyword>
<sequence>MGRVFFSVRVGSVRTARCSCPGRCYLSCRVPSTASLQAPSGLGCARVLGEAAGGAVGPSHSGTGGFLSGPTFQALGSWKDCVGAPPGPDVLRANSSVGEGCPQKLETANLLRFLLLVLIPCICALIVLLAILLSFVGACMNITHSQCQILPYHSTLAPILPIVKNMDMEKFLKFFTYLHRLSCYQHILLFGCSLAFPECIVDGDDRRGLLPCRSFCEAAKEGCESVLGMVNFSWPDSLRCSQFTDHTENSSNVSKICFSLQQEHGKQCKYL</sequence>
<evidence type="ECO:0000313" key="7">
    <source>
        <dbReference type="Proteomes" id="UP000001075"/>
    </source>
</evidence>
<feature type="domain" description="FZ" evidence="5">
    <location>
        <begin position="134"/>
        <end position="260"/>
    </location>
</feature>
<evidence type="ECO:0000256" key="1">
    <source>
        <dbReference type="ARBA" id="ARBA00022473"/>
    </source>
</evidence>
<keyword evidence="2 3" id="KW-1015">Disulfide bond</keyword>
<evidence type="ECO:0000256" key="4">
    <source>
        <dbReference type="SAM" id="Phobius"/>
    </source>
</evidence>
<comment type="caution">
    <text evidence="3">Lacks conserved residue(s) required for the propagation of feature annotation.</text>
</comment>
<keyword evidence="4" id="KW-1133">Transmembrane helix</keyword>
<dbReference type="CDD" id="cd07445">
    <property type="entry name" value="CRD_corin_1"/>
    <property type="match status" value="1"/>
</dbReference>
<dbReference type="PANTHER" id="PTHR11309:SF47">
    <property type="entry name" value="FRIZZLED"/>
    <property type="match status" value="1"/>
</dbReference>
<dbReference type="PANTHER" id="PTHR11309">
    <property type="entry name" value="FRIZZLED"/>
    <property type="match status" value="1"/>
</dbReference>
<dbReference type="SMART" id="SM00063">
    <property type="entry name" value="FRI"/>
    <property type="match status" value="1"/>
</dbReference>
<dbReference type="AlphaFoldDB" id="G3IIC6"/>
<evidence type="ECO:0000259" key="5">
    <source>
        <dbReference type="PROSITE" id="PS50038"/>
    </source>
</evidence>
<evidence type="ECO:0000256" key="2">
    <source>
        <dbReference type="ARBA" id="ARBA00023157"/>
    </source>
</evidence>
<dbReference type="GO" id="GO:0005886">
    <property type="term" value="C:plasma membrane"/>
    <property type="evidence" value="ECO:0007669"/>
    <property type="project" value="TreeGrafter"/>
</dbReference>
<dbReference type="GO" id="GO:0017147">
    <property type="term" value="F:Wnt-protein binding"/>
    <property type="evidence" value="ECO:0007669"/>
    <property type="project" value="TreeGrafter"/>
</dbReference>
<dbReference type="GO" id="GO:0060070">
    <property type="term" value="P:canonical Wnt signaling pathway"/>
    <property type="evidence" value="ECO:0007669"/>
    <property type="project" value="TreeGrafter"/>
</dbReference>
<dbReference type="InParanoid" id="G3IIC6"/>
<dbReference type="SUPFAM" id="SSF63501">
    <property type="entry name" value="Frizzled cysteine-rich domain"/>
    <property type="match status" value="1"/>
</dbReference>
<dbReference type="Pfam" id="PF01392">
    <property type="entry name" value="Fz"/>
    <property type="match status" value="1"/>
</dbReference>
<reference evidence="7" key="1">
    <citation type="journal article" date="2011" name="Nat. Biotechnol.">
        <title>The genomic sequence of the Chinese hamster ovary (CHO)-K1 cell line.</title>
        <authorList>
            <person name="Xu X."/>
            <person name="Nagarajan H."/>
            <person name="Lewis N.E."/>
            <person name="Pan S."/>
            <person name="Cai Z."/>
            <person name="Liu X."/>
            <person name="Chen W."/>
            <person name="Xie M."/>
            <person name="Wang W."/>
            <person name="Hammond S."/>
            <person name="Andersen M.R."/>
            <person name="Neff N."/>
            <person name="Passarelli B."/>
            <person name="Koh W."/>
            <person name="Fan H.C."/>
            <person name="Wang J."/>
            <person name="Gui Y."/>
            <person name="Lee K.H."/>
            <person name="Betenbaugh M.J."/>
            <person name="Quake S.R."/>
            <person name="Famili I."/>
            <person name="Palsson B.O."/>
            <person name="Wang J."/>
        </authorList>
    </citation>
    <scope>NUCLEOTIDE SEQUENCE [LARGE SCALE GENOMIC DNA]</scope>
    <source>
        <strain evidence="7">CHO K1 cell line</strain>
    </source>
</reference>
<dbReference type="PROSITE" id="PS50038">
    <property type="entry name" value="FZ"/>
    <property type="match status" value="1"/>
</dbReference>
<proteinExistence type="predicted"/>
<dbReference type="GO" id="GO:0042813">
    <property type="term" value="F:Wnt receptor activity"/>
    <property type="evidence" value="ECO:0007669"/>
    <property type="project" value="TreeGrafter"/>
</dbReference>
<keyword evidence="4" id="KW-0472">Membrane</keyword>
<feature type="transmembrane region" description="Helical" evidence="4">
    <location>
        <begin position="113"/>
        <end position="138"/>
    </location>
</feature>
<keyword evidence="1" id="KW-0217">Developmental protein</keyword>
<evidence type="ECO:0000313" key="6">
    <source>
        <dbReference type="EMBL" id="EGW13604.1"/>
    </source>
</evidence>
<dbReference type="Gene3D" id="1.10.2000.10">
    <property type="entry name" value="Frizzled cysteine-rich domain"/>
    <property type="match status" value="1"/>
</dbReference>
<dbReference type="InterPro" id="IPR041762">
    <property type="entry name" value="Corin_CRD_1"/>
</dbReference>
<dbReference type="InterPro" id="IPR015526">
    <property type="entry name" value="Frizzled/SFRP"/>
</dbReference>
<dbReference type="InterPro" id="IPR036790">
    <property type="entry name" value="Frizzled_dom_sf"/>
</dbReference>
<protein>
    <submittedName>
        <fullName evidence="6">Atrial natriuretic peptide-converting enzyme</fullName>
    </submittedName>
</protein>
<accession>G3IIC6</accession>
<dbReference type="FunFam" id="1.10.2000.10:FF:000013">
    <property type="entry name" value="atrial natriuretic peptide-converting enzyme"/>
    <property type="match status" value="1"/>
</dbReference>
<name>G3IIC6_CRIGR</name>
<dbReference type="EMBL" id="JH002982">
    <property type="protein sequence ID" value="EGW13604.1"/>
    <property type="molecule type" value="Genomic_DNA"/>
</dbReference>
<dbReference type="STRING" id="10029.G3IIC6"/>